<dbReference type="OrthoDB" id="2157530at2759"/>
<dbReference type="PANTHER" id="PTHR24148:SF64">
    <property type="entry name" value="HETEROKARYON INCOMPATIBILITY DOMAIN-CONTAINING PROTEIN"/>
    <property type="match status" value="1"/>
</dbReference>
<dbReference type="Pfam" id="PF06985">
    <property type="entry name" value="HET"/>
    <property type="match status" value="1"/>
</dbReference>
<comment type="caution">
    <text evidence="2">The sequence shown here is derived from an EMBL/GenBank/DDBJ whole genome shotgun (WGS) entry which is preliminary data.</text>
</comment>
<evidence type="ECO:0000313" key="3">
    <source>
        <dbReference type="Proteomes" id="UP000094444"/>
    </source>
</evidence>
<dbReference type="InterPro" id="IPR052895">
    <property type="entry name" value="HetReg/Transcr_Mod"/>
</dbReference>
<accession>A0A2P5HRT6</accession>
<dbReference type="STRING" id="158607.A0A2P5HRT6"/>
<evidence type="ECO:0000259" key="1">
    <source>
        <dbReference type="PROSITE" id="PS00028"/>
    </source>
</evidence>
<organism evidence="2 3">
    <name type="scientific">Diaporthe helianthi</name>
    <dbReference type="NCBI Taxonomy" id="158607"/>
    <lineage>
        <taxon>Eukaryota</taxon>
        <taxon>Fungi</taxon>
        <taxon>Dikarya</taxon>
        <taxon>Ascomycota</taxon>
        <taxon>Pezizomycotina</taxon>
        <taxon>Sordariomycetes</taxon>
        <taxon>Sordariomycetidae</taxon>
        <taxon>Diaporthales</taxon>
        <taxon>Diaporthaceae</taxon>
        <taxon>Diaporthe</taxon>
    </lineage>
</organism>
<dbReference type="AlphaFoldDB" id="A0A2P5HRT6"/>
<sequence length="533" mass="60624">MMPFHLGETTKERDISTVNDSATFHCRLCYKDYTHNEDFEAHRSSEDHLHQTQHRYMRTEARELAATKPDEPLLSVTYAERDEWPEMWPQRLLFVPEMKSYERTDGNRHLGIQPDVFTVEDFTAIIHEISSDVDWVWVDVACIDQGSSDLHSKARDEEVGRQAGIFARASTAFIWLHQSPVQELQCFANELFGVSKRCGGDDEHVVQNDVGDLDVHLGVDYEAGIFPTGVLEQDWLERVGQSLRILEAEPWFSSLWTLQESLLRTDAIILTREGQRITRQSFSEVGLASFQAAWGEIENALQRSTDIIASSGEEHQYTLTAAGDILERMDALGFRSHDNPVIVYATAGYRKTLREEDRIYGIMQLFGLKLGKSSNPGMSFSLAELEVQFAAAINKKSPVWAQLYVHGVEQPAGRHWCITWDSTRDGPFIRNIWKTVPNSAAFAIEVILLDQNTELLSIIPTGLQRLGDELDVRHRDLGALLVTEYGHDLRILYCGTIDDEDDFFSDEEFEDSEEDSYASIDVDNRLLKKEGSP</sequence>
<dbReference type="InterPro" id="IPR010730">
    <property type="entry name" value="HET"/>
</dbReference>
<dbReference type="InParanoid" id="A0A2P5HRT6"/>
<feature type="domain" description="C2H2-type" evidence="1">
    <location>
        <begin position="26"/>
        <end position="48"/>
    </location>
</feature>
<evidence type="ECO:0000313" key="2">
    <source>
        <dbReference type="EMBL" id="POS72973.1"/>
    </source>
</evidence>
<dbReference type="PROSITE" id="PS00028">
    <property type="entry name" value="ZINC_FINGER_C2H2_1"/>
    <property type="match status" value="1"/>
</dbReference>
<dbReference type="PANTHER" id="PTHR24148">
    <property type="entry name" value="ANKYRIN REPEAT DOMAIN-CONTAINING PROTEIN 39 HOMOLOG-RELATED"/>
    <property type="match status" value="1"/>
</dbReference>
<name>A0A2P5HRT6_DIAHE</name>
<dbReference type="Proteomes" id="UP000094444">
    <property type="component" value="Unassembled WGS sequence"/>
</dbReference>
<reference evidence="2" key="1">
    <citation type="submission" date="2017-09" db="EMBL/GenBank/DDBJ databases">
        <title>Polyketide synthases of a Diaporthe helianthi virulent isolate.</title>
        <authorList>
            <person name="Baroncelli R."/>
        </authorList>
    </citation>
    <scope>NUCLEOTIDE SEQUENCE [LARGE SCALE GENOMIC DNA]</scope>
    <source>
        <strain evidence="2">7/96</strain>
    </source>
</reference>
<gene>
    <name evidence="2" type="ORF">DHEL01_v208632</name>
</gene>
<dbReference type="InterPro" id="IPR013087">
    <property type="entry name" value="Znf_C2H2_type"/>
</dbReference>
<keyword evidence="3" id="KW-1185">Reference proteome</keyword>
<protein>
    <recommendedName>
        <fullName evidence="1">C2H2-type domain-containing protein</fullName>
    </recommendedName>
</protein>
<dbReference type="EMBL" id="MAVT02000886">
    <property type="protein sequence ID" value="POS72973.1"/>
    <property type="molecule type" value="Genomic_DNA"/>
</dbReference>
<proteinExistence type="predicted"/>